<evidence type="ECO:0000313" key="2">
    <source>
        <dbReference type="Proteomes" id="UP000410492"/>
    </source>
</evidence>
<proteinExistence type="predicted"/>
<feature type="non-terminal residue" evidence="1">
    <location>
        <position position="39"/>
    </location>
</feature>
<evidence type="ECO:0000313" key="1">
    <source>
        <dbReference type="EMBL" id="VEN62592.1"/>
    </source>
</evidence>
<keyword evidence="2" id="KW-1185">Reference proteome</keyword>
<gene>
    <name evidence="1" type="ORF">CALMAC_LOCUS19679</name>
</gene>
<organism evidence="1 2">
    <name type="scientific">Callosobruchus maculatus</name>
    <name type="common">Southern cowpea weevil</name>
    <name type="synonym">Pulse bruchid</name>
    <dbReference type="NCBI Taxonomy" id="64391"/>
    <lineage>
        <taxon>Eukaryota</taxon>
        <taxon>Metazoa</taxon>
        <taxon>Ecdysozoa</taxon>
        <taxon>Arthropoda</taxon>
        <taxon>Hexapoda</taxon>
        <taxon>Insecta</taxon>
        <taxon>Pterygota</taxon>
        <taxon>Neoptera</taxon>
        <taxon>Endopterygota</taxon>
        <taxon>Coleoptera</taxon>
        <taxon>Polyphaga</taxon>
        <taxon>Cucujiformia</taxon>
        <taxon>Chrysomeloidea</taxon>
        <taxon>Chrysomelidae</taxon>
        <taxon>Bruchinae</taxon>
        <taxon>Bruchini</taxon>
        <taxon>Callosobruchus</taxon>
    </lineage>
</organism>
<protein>
    <submittedName>
        <fullName evidence="1">Uncharacterized protein</fullName>
    </submittedName>
</protein>
<accession>A0A653DRE7</accession>
<dbReference type="EMBL" id="CAACVG010014008">
    <property type="protein sequence ID" value="VEN62592.1"/>
    <property type="molecule type" value="Genomic_DNA"/>
</dbReference>
<sequence>MSRQVVRCFLNEVNQVYHSAYQHTRKCSIIFDANLLKAY</sequence>
<reference evidence="1 2" key="1">
    <citation type="submission" date="2019-01" db="EMBL/GenBank/DDBJ databases">
        <authorList>
            <person name="Sayadi A."/>
        </authorList>
    </citation>
    <scope>NUCLEOTIDE SEQUENCE [LARGE SCALE GENOMIC DNA]</scope>
</reference>
<dbReference type="Proteomes" id="UP000410492">
    <property type="component" value="Unassembled WGS sequence"/>
</dbReference>
<name>A0A653DRE7_CALMS</name>
<dbReference type="AlphaFoldDB" id="A0A653DRE7"/>